<evidence type="ECO:0000313" key="2">
    <source>
        <dbReference type="Proteomes" id="UP000638353"/>
    </source>
</evidence>
<evidence type="ECO:0000313" key="1">
    <source>
        <dbReference type="EMBL" id="GHC93036.1"/>
    </source>
</evidence>
<gene>
    <name evidence="1" type="ORF">GCM10010334_29620</name>
</gene>
<dbReference type="AlphaFoldDB" id="A0A919CA54"/>
<proteinExistence type="predicted"/>
<protein>
    <submittedName>
        <fullName evidence="1">Uncharacterized protein</fullName>
    </submittedName>
</protein>
<dbReference type="Proteomes" id="UP000638353">
    <property type="component" value="Unassembled WGS sequence"/>
</dbReference>
<accession>A0A919CA54</accession>
<organism evidence="1 2">
    <name type="scientific">Streptomyces finlayi</name>
    <dbReference type="NCBI Taxonomy" id="67296"/>
    <lineage>
        <taxon>Bacteria</taxon>
        <taxon>Bacillati</taxon>
        <taxon>Actinomycetota</taxon>
        <taxon>Actinomycetes</taxon>
        <taxon>Kitasatosporales</taxon>
        <taxon>Streptomycetaceae</taxon>
        <taxon>Streptomyces</taxon>
    </lineage>
</organism>
<dbReference type="RefSeq" id="WP_189821622.1">
    <property type="nucleotide sequence ID" value="NZ_BMVC01000005.1"/>
</dbReference>
<dbReference type="EMBL" id="BMVC01000005">
    <property type="protein sequence ID" value="GHC93036.1"/>
    <property type="molecule type" value="Genomic_DNA"/>
</dbReference>
<name>A0A919CA54_9ACTN</name>
<reference evidence="1" key="1">
    <citation type="journal article" date="2014" name="Int. J. Syst. Evol. Microbiol.">
        <title>Complete genome sequence of Corynebacterium casei LMG S-19264T (=DSM 44701T), isolated from a smear-ripened cheese.</title>
        <authorList>
            <consortium name="US DOE Joint Genome Institute (JGI-PGF)"/>
            <person name="Walter F."/>
            <person name="Albersmeier A."/>
            <person name="Kalinowski J."/>
            <person name="Ruckert C."/>
        </authorList>
    </citation>
    <scope>NUCLEOTIDE SEQUENCE</scope>
    <source>
        <strain evidence="1">JCM 4637</strain>
    </source>
</reference>
<reference evidence="1" key="2">
    <citation type="submission" date="2020-09" db="EMBL/GenBank/DDBJ databases">
        <authorList>
            <person name="Sun Q."/>
            <person name="Ohkuma M."/>
        </authorList>
    </citation>
    <scope>NUCLEOTIDE SEQUENCE</scope>
    <source>
        <strain evidence="1">JCM 4637</strain>
    </source>
</reference>
<sequence>MAKQPDLTESPTPSATALAAQAGLGQWSGWTFVPYRGLGYKKWKDCRLYLYAGGVVITDNRVGFEITRDWANTRVLEYRRTINGSTKDARYTLIDPAGVGVSIGPGGRTFLKGDKQMHGITEVLSGAPFLYPGDWGNYIQDGITKTQLPSVLARIERGESVRFGAFTADRHGVTGRKRTAA</sequence>
<comment type="caution">
    <text evidence="1">The sequence shown here is derived from an EMBL/GenBank/DDBJ whole genome shotgun (WGS) entry which is preliminary data.</text>
</comment>